<reference evidence="2 3" key="1">
    <citation type="journal article" date="2014" name="Genome Announc.">
        <title>Draft Genome Sequence of the Haloacid-Degrading Burkholderia caribensis Strain MBA4.</title>
        <authorList>
            <person name="Pan Y."/>
            <person name="Kong K.F."/>
            <person name="Tsang J.S."/>
        </authorList>
    </citation>
    <scope>NUCLEOTIDE SEQUENCE [LARGE SCALE GENOMIC DNA]</scope>
    <source>
        <strain evidence="2 3">852011</strain>
    </source>
</reference>
<proteinExistence type="predicted"/>
<gene>
    <name evidence="2" type="ORF">A9O66_05920</name>
</gene>
<evidence type="ECO:0000256" key="1">
    <source>
        <dbReference type="SAM" id="MobiDB-lite"/>
    </source>
</evidence>
<dbReference type="AlphaFoldDB" id="A0A9Q6RZX2"/>
<organism evidence="2 3">
    <name type="scientific">Paraburkholderia caribensis</name>
    <dbReference type="NCBI Taxonomy" id="75105"/>
    <lineage>
        <taxon>Bacteria</taxon>
        <taxon>Pseudomonadati</taxon>
        <taxon>Pseudomonadota</taxon>
        <taxon>Betaproteobacteria</taxon>
        <taxon>Burkholderiales</taxon>
        <taxon>Burkholderiaceae</taxon>
        <taxon>Paraburkholderia</taxon>
    </lineage>
</organism>
<sequence>MGLRRDRQTLGSAASRRHDERRNGAQNGQSIPRRADEASAHLPGHVGLARGPAPTVNDNNGRRAHQKPQAADDRQGASRAT</sequence>
<dbReference type="EMBL" id="CP015958">
    <property type="protein sequence ID" value="QLB61958.1"/>
    <property type="molecule type" value="Genomic_DNA"/>
</dbReference>
<accession>A0A9Q6RZX2</accession>
<feature type="compositionally biased region" description="Basic and acidic residues" evidence="1">
    <location>
        <begin position="70"/>
        <end position="81"/>
    </location>
</feature>
<feature type="region of interest" description="Disordered" evidence="1">
    <location>
        <begin position="1"/>
        <end position="81"/>
    </location>
</feature>
<dbReference type="Proteomes" id="UP000509548">
    <property type="component" value="Chromosome 1"/>
</dbReference>
<evidence type="ECO:0000313" key="2">
    <source>
        <dbReference type="EMBL" id="QLB61958.1"/>
    </source>
</evidence>
<evidence type="ECO:0000313" key="3">
    <source>
        <dbReference type="Proteomes" id="UP000509548"/>
    </source>
</evidence>
<protein>
    <submittedName>
        <fullName evidence="2">Uncharacterized protein</fullName>
    </submittedName>
</protein>
<name>A0A9Q6RZX2_9BURK</name>